<comment type="cofactor">
    <cofactor evidence="1 6">
        <name>FAD</name>
        <dbReference type="ChEBI" id="CHEBI:57692"/>
    </cofactor>
</comment>
<dbReference type="Gene3D" id="1.20.140.10">
    <property type="entry name" value="Butyryl-CoA Dehydrogenase, subunit A, domain 3"/>
    <property type="match status" value="1"/>
</dbReference>
<dbReference type="Pfam" id="PF00441">
    <property type="entry name" value="Acyl-CoA_dh_1"/>
    <property type="match status" value="1"/>
</dbReference>
<name>A0ABX1J9X9_9PSEU</name>
<dbReference type="InterPro" id="IPR036250">
    <property type="entry name" value="AcylCo_DH-like_C"/>
</dbReference>
<evidence type="ECO:0000259" key="8">
    <source>
        <dbReference type="Pfam" id="PF02770"/>
    </source>
</evidence>
<accession>A0ABX1J9X9</accession>
<comment type="caution">
    <text evidence="10">The sequence shown here is derived from an EMBL/GenBank/DDBJ whole genome shotgun (WGS) entry which is preliminary data.</text>
</comment>
<dbReference type="InterPro" id="IPR052161">
    <property type="entry name" value="Mycobact_Acyl-CoA_DH"/>
</dbReference>
<sequence length="398" mass="44239">MFDFTKEQLEWRDAVRDFIAGLDPGSRAENVHVASELKGDNTWLAQLRRKGWLGIGWPREYGGLGKSIVEQWILIDELTAAGLPRLGDGVNMIGPAIIEVASEQMKRDWLPRILSGEVEFALGYSEPEAGTDLARLRTRAVPDGDEFVINGQKTWNSSGHFATHEWLAVRTDPDAPAREGISILIVPIDSPGITVSPIWTWGGARTNDVFFDNVRVPRANLVGELNKGWSYVMTALNLERFAIGGVGELRAQLPVLVRFLASTFRGGRTLWDDPRVRERIADLASRLHAARLLSLRNVRLIDRGEVSAAESSMVKVWASELRMEFADTVTEILGAAGQLTAGDRRAPLRGEYEHLYRKASHYRFTGGTNEIQRDLIARRGLGLPRQSVGRRGSPTPKN</sequence>
<evidence type="ECO:0000256" key="1">
    <source>
        <dbReference type="ARBA" id="ARBA00001974"/>
    </source>
</evidence>
<dbReference type="SUPFAM" id="SSF47203">
    <property type="entry name" value="Acyl-CoA dehydrogenase C-terminal domain-like"/>
    <property type="match status" value="1"/>
</dbReference>
<dbReference type="InterPro" id="IPR006091">
    <property type="entry name" value="Acyl-CoA_Oxase/DH_mid-dom"/>
</dbReference>
<evidence type="ECO:0000313" key="10">
    <source>
        <dbReference type="EMBL" id="NKQ56096.1"/>
    </source>
</evidence>
<feature type="domain" description="Acyl-CoA dehydrogenase/oxidase N-terminal" evidence="9">
    <location>
        <begin position="5"/>
        <end position="117"/>
    </location>
</feature>
<dbReference type="RefSeq" id="WP_168519139.1">
    <property type="nucleotide sequence ID" value="NZ_JAAXLS010000020.1"/>
</dbReference>
<comment type="similarity">
    <text evidence="2 6">Belongs to the acyl-CoA dehydrogenase family.</text>
</comment>
<evidence type="ECO:0000256" key="2">
    <source>
        <dbReference type="ARBA" id="ARBA00009347"/>
    </source>
</evidence>
<dbReference type="Pfam" id="PF02771">
    <property type="entry name" value="Acyl-CoA_dh_N"/>
    <property type="match status" value="1"/>
</dbReference>
<dbReference type="Pfam" id="PF02770">
    <property type="entry name" value="Acyl-CoA_dh_M"/>
    <property type="match status" value="1"/>
</dbReference>
<feature type="domain" description="Acyl-CoA dehydrogenase/oxidase C-terminal" evidence="7">
    <location>
        <begin position="226"/>
        <end position="380"/>
    </location>
</feature>
<protein>
    <submittedName>
        <fullName evidence="10">Acyl-CoA dehydrogenase</fullName>
    </submittedName>
</protein>
<feature type="domain" description="Acyl-CoA oxidase/dehydrogenase middle" evidence="8">
    <location>
        <begin position="121"/>
        <end position="214"/>
    </location>
</feature>
<keyword evidence="5 6" id="KW-0560">Oxidoreductase</keyword>
<dbReference type="PANTHER" id="PTHR43292:SF3">
    <property type="entry name" value="ACYL-COA DEHYDROGENASE FADE29"/>
    <property type="match status" value="1"/>
</dbReference>
<evidence type="ECO:0000256" key="5">
    <source>
        <dbReference type="ARBA" id="ARBA00023002"/>
    </source>
</evidence>
<dbReference type="InterPro" id="IPR046373">
    <property type="entry name" value="Acyl-CoA_Oxase/DH_mid-dom_sf"/>
</dbReference>
<dbReference type="InterPro" id="IPR009100">
    <property type="entry name" value="AcylCoA_DH/oxidase_NM_dom_sf"/>
</dbReference>
<organism evidence="10 11">
    <name type="scientific">Amycolatopsis acididurans</name>
    <dbReference type="NCBI Taxonomy" id="2724524"/>
    <lineage>
        <taxon>Bacteria</taxon>
        <taxon>Bacillati</taxon>
        <taxon>Actinomycetota</taxon>
        <taxon>Actinomycetes</taxon>
        <taxon>Pseudonocardiales</taxon>
        <taxon>Pseudonocardiaceae</taxon>
        <taxon>Amycolatopsis</taxon>
    </lineage>
</organism>
<dbReference type="Gene3D" id="1.10.540.10">
    <property type="entry name" value="Acyl-CoA dehydrogenase/oxidase, N-terminal domain"/>
    <property type="match status" value="1"/>
</dbReference>
<dbReference type="InterPro" id="IPR013786">
    <property type="entry name" value="AcylCoA_DH/ox_N"/>
</dbReference>
<dbReference type="InterPro" id="IPR009075">
    <property type="entry name" value="AcylCo_DH/oxidase_C"/>
</dbReference>
<dbReference type="Gene3D" id="2.40.110.10">
    <property type="entry name" value="Butyryl-CoA Dehydrogenase, subunit A, domain 2"/>
    <property type="match status" value="1"/>
</dbReference>
<dbReference type="InterPro" id="IPR037069">
    <property type="entry name" value="AcylCoA_DH/ox_N_sf"/>
</dbReference>
<keyword evidence="4 6" id="KW-0274">FAD</keyword>
<evidence type="ECO:0000259" key="7">
    <source>
        <dbReference type="Pfam" id="PF00441"/>
    </source>
</evidence>
<keyword evidence="3 6" id="KW-0285">Flavoprotein</keyword>
<evidence type="ECO:0000256" key="3">
    <source>
        <dbReference type="ARBA" id="ARBA00022630"/>
    </source>
</evidence>
<dbReference type="SUPFAM" id="SSF56645">
    <property type="entry name" value="Acyl-CoA dehydrogenase NM domain-like"/>
    <property type="match status" value="1"/>
</dbReference>
<reference evidence="10 11" key="1">
    <citation type="submission" date="2020-04" db="EMBL/GenBank/DDBJ databases">
        <title>Novel species.</title>
        <authorList>
            <person name="Teo W.F.A."/>
            <person name="Lipun K."/>
            <person name="Srisuk N."/>
            <person name="Duangmal K."/>
        </authorList>
    </citation>
    <scope>NUCLEOTIDE SEQUENCE [LARGE SCALE GENOMIC DNA]</scope>
    <source>
        <strain evidence="10 11">K13G38</strain>
    </source>
</reference>
<evidence type="ECO:0000256" key="6">
    <source>
        <dbReference type="RuleBase" id="RU362125"/>
    </source>
</evidence>
<keyword evidence="11" id="KW-1185">Reference proteome</keyword>
<dbReference type="EMBL" id="JAAXLS010000020">
    <property type="protein sequence ID" value="NKQ56096.1"/>
    <property type="molecule type" value="Genomic_DNA"/>
</dbReference>
<evidence type="ECO:0000259" key="9">
    <source>
        <dbReference type="Pfam" id="PF02771"/>
    </source>
</evidence>
<dbReference type="Proteomes" id="UP000715441">
    <property type="component" value="Unassembled WGS sequence"/>
</dbReference>
<evidence type="ECO:0000313" key="11">
    <source>
        <dbReference type="Proteomes" id="UP000715441"/>
    </source>
</evidence>
<dbReference type="PANTHER" id="PTHR43292">
    <property type="entry name" value="ACYL-COA DEHYDROGENASE"/>
    <property type="match status" value="1"/>
</dbReference>
<evidence type="ECO:0000256" key="4">
    <source>
        <dbReference type="ARBA" id="ARBA00022827"/>
    </source>
</evidence>
<gene>
    <name evidence="10" type="ORF">HFP15_24770</name>
</gene>
<proteinExistence type="inferred from homology"/>